<feature type="compositionally biased region" description="Basic and acidic residues" evidence="1">
    <location>
        <begin position="28"/>
        <end position="69"/>
    </location>
</feature>
<accession>A0A6G8S5N0</accession>
<keyword evidence="3" id="KW-1185">Reference proteome</keyword>
<dbReference type="AlphaFoldDB" id="A0A6G8S5N0"/>
<dbReference type="EMBL" id="CP049916">
    <property type="protein sequence ID" value="QIO09489.1"/>
    <property type="molecule type" value="Genomic_DNA"/>
</dbReference>
<name>A0A6G8S5N0_9GAMM</name>
<evidence type="ECO:0000256" key="1">
    <source>
        <dbReference type="SAM" id="MobiDB-lite"/>
    </source>
</evidence>
<gene>
    <name evidence="2" type="ORF">G8D99_10990</name>
</gene>
<evidence type="ECO:0000313" key="3">
    <source>
        <dbReference type="Proteomes" id="UP000501939"/>
    </source>
</evidence>
<dbReference type="PROSITE" id="PS51257">
    <property type="entry name" value="PROKAR_LIPOPROTEIN"/>
    <property type="match status" value="1"/>
</dbReference>
<sequence>MLKQTLALGAIAIALTGCVVSPFDDNDNNDRRYDRNQHDSRYDRDHDRTKEHRDRKWDGKYDKDRDHKRPNPYWDQNRQR</sequence>
<reference evidence="2 3" key="1">
    <citation type="submission" date="2020-03" db="EMBL/GenBank/DDBJ databases">
        <authorList>
            <person name="Zhu W."/>
        </authorList>
    </citation>
    <scope>NUCLEOTIDE SEQUENCE [LARGE SCALE GENOMIC DNA]</scope>
    <source>
        <strain evidence="2 3">185</strain>
    </source>
</reference>
<organism evidence="2 3">
    <name type="scientific">Acinetobacter lanii</name>
    <dbReference type="NCBI Taxonomy" id="2715163"/>
    <lineage>
        <taxon>Bacteria</taxon>
        <taxon>Pseudomonadati</taxon>
        <taxon>Pseudomonadota</taxon>
        <taxon>Gammaproteobacteria</taxon>
        <taxon>Moraxellales</taxon>
        <taxon>Moraxellaceae</taxon>
        <taxon>Acinetobacter</taxon>
    </lineage>
</organism>
<dbReference type="Proteomes" id="UP000501939">
    <property type="component" value="Chromosome"/>
</dbReference>
<dbReference type="KEGG" id="alj:G8D99_10990"/>
<evidence type="ECO:0000313" key="2">
    <source>
        <dbReference type="EMBL" id="QIO09489.1"/>
    </source>
</evidence>
<evidence type="ECO:0008006" key="4">
    <source>
        <dbReference type="Google" id="ProtNLM"/>
    </source>
</evidence>
<proteinExistence type="predicted"/>
<dbReference type="RefSeq" id="WP_166325766.1">
    <property type="nucleotide sequence ID" value="NZ_CP049916.1"/>
</dbReference>
<feature type="region of interest" description="Disordered" evidence="1">
    <location>
        <begin position="20"/>
        <end position="80"/>
    </location>
</feature>
<protein>
    <recommendedName>
        <fullName evidence="4">Lipoprotein</fullName>
    </recommendedName>
</protein>